<organism evidence="3 4">
    <name type="scientific">Fibrisoma limi BUZ 3</name>
    <dbReference type="NCBI Taxonomy" id="1185876"/>
    <lineage>
        <taxon>Bacteria</taxon>
        <taxon>Pseudomonadati</taxon>
        <taxon>Bacteroidota</taxon>
        <taxon>Cytophagia</taxon>
        <taxon>Cytophagales</taxon>
        <taxon>Spirosomataceae</taxon>
        <taxon>Fibrisoma</taxon>
    </lineage>
</organism>
<feature type="domain" description="WYL" evidence="1">
    <location>
        <begin position="146"/>
        <end position="214"/>
    </location>
</feature>
<dbReference type="EMBL" id="CAIT01000004">
    <property type="protein sequence ID" value="CCH51598.1"/>
    <property type="molecule type" value="Genomic_DNA"/>
</dbReference>
<gene>
    <name evidence="3" type="ORF">BN8_00532</name>
</gene>
<dbReference type="eggNOG" id="COG2378">
    <property type="taxonomic scope" value="Bacteria"/>
</dbReference>
<evidence type="ECO:0000259" key="2">
    <source>
        <dbReference type="Pfam" id="PF25583"/>
    </source>
</evidence>
<dbReference type="InterPro" id="IPR057727">
    <property type="entry name" value="WCX_dom"/>
</dbReference>
<dbReference type="OrthoDB" id="1493776at2"/>
<dbReference type="InterPro" id="IPR051534">
    <property type="entry name" value="CBASS_pafABC_assoc_protein"/>
</dbReference>
<dbReference type="InterPro" id="IPR026881">
    <property type="entry name" value="WYL_dom"/>
</dbReference>
<accession>I2GCH4</accession>
<proteinExistence type="predicted"/>
<dbReference type="Proteomes" id="UP000009309">
    <property type="component" value="Unassembled WGS sequence"/>
</dbReference>
<reference evidence="3 4" key="1">
    <citation type="journal article" date="2012" name="J. Bacteriol.">
        <title>Genome Sequence of the Filamentous Bacterium Fibrisoma limi BUZ 3T.</title>
        <authorList>
            <person name="Filippini M."/>
            <person name="Qi W."/>
            <person name="Jaenicke S."/>
            <person name="Goesmann A."/>
            <person name="Smits T.H."/>
            <person name="Bagheri H.C."/>
        </authorList>
    </citation>
    <scope>NUCLEOTIDE SEQUENCE [LARGE SCALE GENOMIC DNA]</scope>
    <source>
        <strain evidence="4">BUZ 3T</strain>
    </source>
</reference>
<sequence length="332" mass="38030">MPRLNSAEVLRQRLNAGAQLTYQQIQHLTGLGDKQASRLIRQLQREGLPVQEHRNGRHKVFSLPADRQQVMVPDLQFDSAELRALAIAAKASRSMLSGTPHAQALQSAFDKLLDRARPATYLFDLEEPMNEWHFDDNSADQIALDCFRQLETAMDERRSVKIDYFTASKGRLSKSRKVDPYFFALRNRAWMLVAYCHTRAKPITFAVASISQVTPCDETTEDAFFEIPADFVPEDFFRGSLGAISTGECYELRLLVEPNKAAYFRRRLYHPTQQVENEQPDGRLIVSYELEGFEEMRSFCQSWGVGITVLEPVSLRDRLYQEAQVLLERYGA</sequence>
<dbReference type="PANTHER" id="PTHR34580:SF1">
    <property type="entry name" value="PROTEIN PAFC"/>
    <property type="match status" value="1"/>
</dbReference>
<dbReference type="PROSITE" id="PS52050">
    <property type="entry name" value="WYL"/>
    <property type="match status" value="1"/>
</dbReference>
<dbReference type="PANTHER" id="PTHR34580">
    <property type="match status" value="1"/>
</dbReference>
<dbReference type="Pfam" id="PF25583">
    <property type="entry name" value="WCX"/>
    <property type="match status" value="1"/>
</dbReference>
<keyword evidence="4" id="KW-1185">Reference proteome</keyword>
<dbReference type="RefSeq" id="WP_009280184.1">
    <property type="nucleotide sequence ID" value="NZ_CAIT01000004.1"/>
</dbReference>
<name>I2GCH4_9BACT</name>
<dbReference type="AlphaFoldDB" id="I2GCH4"/>
<evidence type="ECO:0000313" key="4">
    <source>
        <dbReference type="Proteomes" id="UP000009309"/>
    </source>
</evidence>
<protein>
    <submittedName>
        <fullName evidence="3">Uncharacterized protein</fullName>
    </submittedName>
</protein>
<feature type="domain" description="WCX" evidence="2">
    <location>
        <begin position="250"/>
        <end position="325"/>
    </location>
</feature>
<comment type="caution">
    <text evidence="3">The sequence shown here is derived from an EMBL/GenBank/DDBJ whole genome shotgun (WGS) entry which is preliminary data.</text>
</comment>
<dbReference type="STRING" id="1185876.BN8_00532"/>
<dbReference type="Pfam" id="PF13280">
    <property type="entry name" value="WYL"/>
    <property type="match status" value="1"/>
</dbReference>
<evidence type="ECO:0000259" key="1">
    <source>
        <dbReference type="Pfam" id="PF13280"/>
    </source>
</evidence>
<evidence type="ECO:0000313" key="3">
    <source>
        <dbReference type="EMBL" id="CCH51598.1"/>
    </source>
</evidence>